<organism evidence="4 5">
    <name type="scientific">Flavipsychrobacter stenotrophus</name>
    <dbReference type="NCBI Taxonomy" id="2077091"/>
    <lineage>
        <taxon>Bacteria</taxon>
        <taxon>Pseudomonadati</taxon>
        <taxon>Bacteroidota</taxon>
        <taxon>Chitinophagia</taxon>
        <taxon>Chitinophagales</taxon>
        <taxon>Chitinophagaceae</taxon>
        <taxon>Flavipsychrobacter</taxon>
    </lineage>
</organism>
<evidence type="ECO:0000256" key="1">
    <source>
        <dbReference type="PROSITE-ProRule" id="PRU00169"/>
    </source>
</evidence>
<dbReference type="InterPro" id="IPR046947">
    <property type="entry name" value="LytR-like"/>
</dbReference>
<comment type="caution">
    <text evidence="4">The sequence shown here is derived from an EMBL/GenBank/DDBJ whole genome shotgun (WGS) entry which is preliminary data.</text>
</comment>
<accession>A0A2S7SWJ1</accession>
<dbReference type="Pfam" id="PF00072">
    <property type="entry name" value="Response_reg"/>
    <property type="match status" value="1"/>
</dbReference>
<dbReference type="PROSITE" id="PS50930">
    <property type="entry name" value="HTH_LYTTR"/>
    <property type="match status" value="1"/>
</dbReference>
<evidence type="ECO:0000259" key="3">
    <source>
        <dbReference type="PROSITE" id="PS50930"/>
    </source>
</evidence>
<dbReference type="Pfam" id="PF04397">
    <property type="entry name" value="LytTR"/>
    <property type="match status" value="1"/>
</dbReference>
<dbReference type="GO" id="GO:0000156">
    <property type="term" value="F:phosphorelay response regulator activity"/>
    <property type="evidence" value="ECO:0007669"/>
    <property type="project" value="InterPro"/>
</dbReference>
<feature type="modified residue" description="4-aspartylphosphate" evidence="1">
    <location>
        <position position="55"/>
    </location>
</feature>
<dbReference type="AlphaFoldDB" id="A0A2S7SWJ1"/>
<dbReference type="InterPro" id="IPR011006">
    <property type="entry name" value="CheY-like_superfamily"/>
</dbReference>
<dbReference type="PROSITE" id="PS50110">
    <property type="entry name" value="RESPONSE_REGULATORY"/>
    <property type="match status" value="1"/>
</dbReference>
<dbReference type="Gene3D" id="3.40.50.2300">
    <property type="match status" value="1"/>
</dbReference>
<sequence length="248" mass="27803">MITAIIVDDEQKSISTIQKIVTDYCTGVEVVGTADNITSAASLIASLKPQLVFLDVEMPYGNGFDLLNSLSEINFEIIFITAYNQYAITAFKYASIDYLLKPVNIAQLQAAIERAGQRTTEKLHAANYLLLKQNLKTEDKGEQRMALADSNGQYFITIKDISYCVANGSYTFIHLYNGKRYHASKNLKEFEEMLPQNSFFRIHHGHIVNVLHVSKVTSGRTGSVIMQDGKELEIAARRKKEFCDFLAG</sequence>
<dbReference type="Gene3D" id="2.40.50.1020">
    <property type="entry name" value="LytTr DNA-binding domain"/>
    <property type="match status" value="1"/>
</dbReference>
<dbReference type="PANTHER" id="PTHR37299">
    <property type="entry name" value="TRANSCRIPTIONAL REGULATOR-RELATED"/>
    <property type="match status" value="1"/>
</dbReference>
<evidence type="ECO:0000313" key="4">
    <source>
        <dbReference type="EMBL" id="PQJ11300.1"/>
    </source>
</evidence>
<feature type="domain" description="Response regulatory" evidence="2">
    <location>
        <begin position="3"/>
        <end position="116"/>
    </location>
</feature>
<dbReference type="OrthoDB" id="1646880at2"/>
<reference evidence="4 5" key="1">
    <citation type="submission" date="2018-01" db="EMBL/GenBank/DDBJ databases">
        <title>A novel member of the phylum Bacteroidetes isolated from glacier ice.</title>
        <authorList>
            <person name="Liu Q."/>
            <person name="Xin Y.-H."/>
        </authorList>
    </citation>
    <scope>NUCLEOTIDE SEQUENCE [LARGE SCALE GENOMIC DNA]</scope>
    <source>
        <strain evidence="4 5">RB1R16</strain>
    </source>
</reference>
<protein>
    <submittedName>
        <fullName evidence="4">DNA-binding response regulator</fullName>
    </submittedName>
</protein>
<dbReference type="PANTHER" id="PTHR37299:SF1">
    <property type="entry name" value="STAGE 0 SPORULATION PROTEIN A HOMOLOG"/>
    <property type="match status" value="1"/>
</dbReference>
<dbReference type="SUPFAM" id="SSF52172">
    <property type="entry name" value="CheY-like"/>
    <property type="match status" value="1"/>
</dbReference>
<gene>
    <name evidence="4" type="ORF">CJD36_005720</name>
</gene>
<dbReference type="SMART" id="SM00448">
    <property type="entry name" value="REC"/>
    <property type="match status" value="1"/>
</dbReference>
<dbReference type="Proteomes" id="UP000239872">
    <property type="component" value="Unassembled WGS sequence"/>
</dbReference>
<evidence type="ECO:0000313" key="5">
    <source>
        <dbReference type="Proteomes" id="UP000239872"/>
    </source>
</evidence>
<keyword evidence="4" id="KW-0238">DNA-binding</keyword>
<evidence type="ECO:0000259" key="2">
    <source>
        <dbReference type="PROSITE" id="PS50110"/>
    </source>
</evidence>
<dbReference type="InterPro" id="IPR007492">
    <property type="entry name" value="LytTR_DNA-bd_dom"/>
</dbReference>
<feature type="domain" description="HTH LytTR-type" evidence="3">
    <location>
        <begin position="145"/>
        <end position="248"/>
    </location>
</feature>
<keyword evidence="5" id="KW-1185">Reference proteome</keyword>
<dbReference type="SMART" id="SM00850">
    <property type="entry name" value="LytTR"/>
    <property type="match status" value="1"/>
</dbReference>
<dbReference type="EMBL" id="PPSL01000002">
    <property type="protein sequence ID" value="PQJ11300.1"/>
    <property type="molecule type" value="Genomic_DNA"/>
</dbReference>
<name>A0A2S7SWJ1_9BACT</name>
<proteinExistence type="predicted"/>
<dbReference type="GO" id="GO:0003677">
    <property type="term" value="F:DNA binding"/>
    <property type="evidence" value="ECO:0007669"/>
    <property type="project" value="UniProtKB-KW"/>
</dbReference>
<dbReference type="RefSeq" id="WP_105038179.1">
    <property type="nucleotide sequence ID" value="NZ_PPSL01000002.1"/>
</dbReference>
<dbReference type="InterPro" id="IPR001789">
    <property type="entry name" value="Sig_transdc_resp-reg_receiver"/>
</dbReference>
<keyword evidence="1" id="KW-0597">Phosphoprotein</keyword>